<keyword evidence="13 15" id="KW-0030">Aminoacyl-tRNA synthetase</keyword>
<evidence type="ECO:0000256" key="5">
    <source>
        <dbReference type="ARBA" id="ARBA00022555"/>
    </source>
</evidence>
<evidence type="ECO:0000259" key="19">
    <source>
        <dbReference type="PROSITE" id="PS51483"/>
    </source>
</evidence>
<dbReference type="InterPro" id="IPR036690">
    <property type="entry name" value="Fdx_antiC-bd_sf"/>
</dbReference>
<gene>
    <name evidence="15 20" type="primary">pheT</name>
    <name evidence="20" type="ORF">NHP190003_03300</name>
</gene>
<comment type="subcellular location">
    <subcellularLocation>
        <location evidence="1 15">Cytoplasm</location>
    </subcellularLocation>
</comment>
<keyword evidence="10 15" id="KW-0460">Magnesium</keyword>
<dbReference type="SUPFAM" id="SSF54991">
    <property type="entry name" value="Anticodon-binding domain of PheRS"/>
    <property type="match status" value="1"/>
</dbReference>
<dbReference type="InterPro" id="IPR045060">
    <property type="entry name" value="Phe-tRNA-ligase_IIc_bsu"/>
</dbReference>
<dbReference type="SUPFAM" id="SSF50249">
    <property type="entry name" value="Nucleic acid-binding proteins"/>
    <property type="match status" value="1"/>
</dbReference>
<evidence type="ECO:0000313" key="20">
    <source>
        <dbReference type="EMBL" id="BCZ17048.1"/>
    </source>
</evidence>
<dbReference type="PANTHER" id="PTHR10947">
    <property type="entry name" value="PHENYLALANYL-TRNA SYNTHETASE BETA CHAIN AND LEUCINE-RICH REPEAT-CONTAINING PROTEIN 47"/>
    <property type="match status" value="1"/>
</dbReference>
<dbReference type="PANTHER" id="PTHR10947:SF0">
    <property type="entry name" value="PHENYLALANINE--TRNA LIGASE BETA SUBUNIT"/>
    <property type="match status" value="1"/>
</dbReference>
<evidence type="ECO:0000256" key="16">
    <source>
        <dbReference type="PROSITE-ProRule" id="PRU00209"/>
    </source>
</evidence>
<dbReference type="InterPro" id="IPR045864">
    <property type="entry name" value="aa-tRNA-synth_II/BPL/LPL"/>
</dbReference>
<dbReference type="SUPFAM" id="SSF46955">
    <property type="entry name" value="Putative DNA-binding domain"/>
    <property type="match status" value="1"/>
</dbReference>
<evidence type="ECO:0000256" key="11">
    <source>
        <dbReference type="ARBA" id="ARBA00022884"/>
    </source>
</evidence>
<dbReference type="InterPro" id="IPR002547">
    <property type="entry name" value="tRNA-bd_dom"/>
</dbReference>
<evidence type="ECO:0000259" key="17">
    <source>
        <dbReference type="PROSITE" id="PS50886"/>
    </source>
</evidence>
<keyword evidence="4 15" id="KW-0963">Cytoplasm</keyword>
<dbReference type="NCBIfam" id="NF045760">
    <property type="entry name" value="YtpR"/>
    <property type="match status" value="1"/>
</dbReference>
<dbReference type="Gene3D" id="3.30.930.10">
    <property type="entry name" value="Bira Bifunctional Protein, Domain 2"/>
    <property type="match status" value="1"/>
</dbReference>
<dbReference type="Pfam" id="PF03484">
    <property type="entry name" value="B5"/>
    <property type="match status" value="1"/>
</dbReference>
<comment type="catalytic activity">
    <reaction evidence="14 15">
        <text>tRNA(Phe) + L-phenylalanine + ATP = L-phenylalanyl-tRNA(Phe) + AMP + diphosphate + H(+)</text>
        <dbReference type="Rhea" id="RHEA:19413"/>
        <dbReference type="Rhea" id="RHEA-COMP:9668"/>
        <dbReference type="Rhea" id="RHEA-COMP:9699"/>
        <dbReference type="ChEBI" id="CHEBI:15378"/>
        <dbReference type="ChEBI" id="CHEBI:30616"/>
        <dbReference type="ChEBI" id="CHEBI:33019"/>
        <dbReference type="ChEBI" id="CHEBI:58095"/>
        <dbReference type="ChEBI" id="CHEBI:78442"/>
        <dbReference type="ChEBI" id="CHEBI:78531"/>
        <dbReference type="ChEBI" id="CHEBI:456215"/>
        <dbReference type="EC" id="6.1.1.20"/>
    </reaction>
</comment>
<evidence type="ECO:0000256" key="7">
    <source>
        <dbReference type="ARBA" id="ARBA00022723"/>
    </source>
</evidence>
<keyword evidence="5 16" id="KW-0820">tRNA-binding</keyword>
<evidence type="ECO:0000256" key="13">
    <source>
        <dbReference type="ARBA" id="ARBA00023146"/>
    </source>
</evidence>
<dbReference type="PROSITE" id="PS50886">
    <property type="entry name" value="TRBD"/>
    <property type="match status" value="1"/>
</dbReference>
<evidence type="ECO:0000256" key="14">
    <source>
        <dbReference type="ARBA" id="ARBA00049255"/>
    </source>
</evidence>
<evidence type="ECO:0000313" key="21">
    <source>
        <dbReference type="Proteomes" id="UP000826775"/>
    </source>
</evidence>
<feature type="binding site" evidence="15">
    <location>
        <position position="427"/>
    </location>
    <ligand>
        <name>Mg(2+)</name>
        <dbReference type="ChEBI" id="CHEBI:18420"/>
        <note>shared with alpha subunit</note>
    </ligand>
</feature>
<evidence type="ECO:0000256" key="2">
    <source>
        <dbReference type="ARBA" id="ARBA00008653"/>
    </source>
</evidence>
<comment type="subunit">
    <text evidence="3 15">Tetramer of two alpha and two beta subunits.</text>
</comment>
<reference evidence="20 21" key="1">
    <citation type="submission" date="2021-07" db="EMBL/GenBank/DDBJ databases">
        <title>Novel Helicobacter sp. Isolated from a dog.</title>
        <authorList>
            <person name="Rimbara E."/>
            <person name="Suzuki M."/>
        </authorList>
    </citation>
    <scope>NUCLEOTIDE SEQUENCE [LARGE SCALE GENOMIC DNA]</scope>
    <source>
        <strain evidence="21">NHP19-003</strain>
    </source>
</reference>
<evidence type="ECO:0000256" key="1">
    <source>
        <dbReference type="ARBA" id="ARBA00004496"/>
    </source>
</evidence>
<dbReference type="HAMAP" id="MF_00283">
    <property type="entry name" value="Phe_tRNA_synth_beta1"/>
    <property type="match status" value="1"/>
</dbReference>
<keyword evidence="11 16" id="KW-0694">RNA-binding</keyword>
<evidence type="ECO:0000256" key="15">
    <source>
        <dbReference type="HAMAP-Rule" id="MF_00283"/>
    </source>
</evidence>
<dbReference type="Gene3D" id="2.40.50.140">
    <property type="entry name" value="Nucleic acid-binding proteins"/>
    <property type="match status" value="1"/>
</dbReference>
<feature type="binding site" evidence="15">
    <location>
        <position position="433"/>
    </location>
    <ligand>
        <name>Mg(2+)</name>
        <dbReference type="ChEBI" id="CHEBI:18420"/>
        <note>shared with alpha subunit</note>
    </ligand>
</feature>
<evidence type="ECO:0000256" key="9">
    <source>
        <dbReference type="ARBA" id="ARBA00022840"/>
    </source>
</evidence>
<dbReference type="InterPro" id="IPR033714">
    <property type="entry name" value="tRNA_bind_bactPheRS"/>
</dbReference>
<evidence type="ECO:0000256" key="10">
    <source>
        <dbReference type="ARBA" id="ARBA00022842"/>
    </source>
</evidence>
<name>A0ABM7S906_9HELI</name>
<dbReference type="EMBL" id="AP024814">
    <property type="protein sequence ID" value="BCZ17048.1"/>
    <property type="molecule type" value="Genomic_DNA"/>
</dbReference>
<protein>
    <recommendedName>
        <fullName evidence="15">Phenylalanine--tRNA ligase beta subunit</fullName>
        <ecNumber evidence="15">6.1.1.20</ecNumber>
    </recommendedName>
    <alternativeName>
        <fullName evidence="15">Phenylalanyl-tRNA synthetase beta subunit</fullName>
        <shortName evidence="15">PheRS</shortName>
    </alternativeName>
</protein>
<dbReference type="InterPro" id="IPR005147">
    <property type="entry name" value="tRNA_synthase_B5-dom"/>
</dbReference>
<keyword evidence="21" id="KW-1185">Reference proteome</keyword>
<evidence type="ECO:0000256" key="6">
    <source>
        <dbReference type="ARBA" id="ARBA00022598"/>
    </source>
</evidence>
<keyword evidence="6 15" id="KW-0436">Ligase</keyword>
<keyword evidence="9 15" id="KW-0067">ATP-binding</keyword>
<dbReference type="InterPro" id="IPR004532">
    <property type="entry name" value="Phe-tRNA-ligase_IIc_bsu_bact"/>
</dbReference>
<dbReference type="CDD" id="cd00769">
    <property type="entry name" value="PheRS_beta_core"/>
    <property type="match status" value="1"/>
</dbReference>
<dbReference type="InterPro" id="IPR009061">
    <property type="entry name" value="DNA-bd_dom_put_sf"/>
</dbReference>
<dbReference type="SMART" id="SM00874">
    <property type="entry name" value="B5"/>
    <property type="match status" value="1"/>
</dbReference>
<dbReference type="InterPro" id="IPR005121">
    <property type="entry name" value="Fdx_antiC-bd"/>
</dbReference>
<dbReference type="EC" id="6.1.1.20" evidence="15"/>
<feature type="domain" description="B5" evidence="19">
    <location>
        <begin position="374"/>
        <end position="449"/>
    </location>
</feature>
<evidence type="ECO:0000256" key="3">
    <source>
        <dbReference type="ARBA" id="ARBA00011209"/>
    </source>
</evidence>
<keyword evidence="12 15" id="KW-0648">Protein biosynthesis</keyword>
<keyword evidence="8 15" id="KW-0547">Nucleotide-binding</keyword>
<dbReference type="InterPro" id="IPR012340">
    <property type="entry name" value="NA-bd_OB-fold"/>
</dbReference>
<dbReference type="Gene3D" id="3.30.56.10">
    <property type="match status" value="2"/>
</dbReference>
<feature type="domain" description="FDX-ACB" evidence="18">
    <location>
        <begin position="675"/>
        <end position="764"/>
    </location>
</feature>
<dbReference type="Pfam" id="PF03147">
    <property type="entry name" value="FDX-ACB"/>
    <property type="match status" value="1"/>
</dbReference>
<evidence type="ECO:0000256" key="8">
    <source>
        <dbReference type="ARBA" id="ARBA00022741"/>
    </source>
</evidence>
<evidence type="ECO:0000256" key="12">
    <source>
        <dbReference type="ARBA" id="ARBA00022917"/>
    </source>
</evidence>
<sequence length="764" mass="83567">MMLLHTAHLAYFLDTAGLSIPTLCADLSRIGLEVEEQHPFNLPEKVVVAKVLSKEKHPNAEKLSVCQVDDGTEVLQIVCGAKNVEAGQFVALALEGAHLPACDLTIKPSTLRGVESFGMLCSALELGLPKLEEGILVLDESINADKPLKLGTPLRELAFFAGTLLDIGLTPNRGDCASVLGVAREISALYGLPLKTPSTPVPNKKPPLELKQSQEHLALAYAHFSAPSLHLPLEMRLSLASQNTLSPSPLDNLLAYVTHLSGVILHAYPDTPLEIKEDKLGFVKAYSQGVELSNIAFNPPKSTGLNALLEASFLDPTYTATRLSTHAPEHTPALTQRTTRGSEVQVLLGLRLLQEVLPTLNAPALEIESFYSGLGARCIEFHLTDITNLLGLELGADQVKDILESLGFSVQVQGEHFSVQVPLFRHDIAQIADIAEEVLRFVGIENIPSVLLELNEQTSHNPHYTRYCFEHTLATKALSLGFKEVVHYLFAKKEHLEQLGYPTLKDPLDLQNPINSDLNTLRTSLIPGLLQAVAHNKNLGFKSVALFELGSVYNADRLESQQWAFVASGLKSPPHYPHPKGVVWDFYSFATALSQIVGSFNLQAISPTEQEAQPYLSTTYHPYASAWLIVGGQKVGVIGAINPILVQERDLLEGFIAEIQGNALSPKPYKAKGFSKLPTSFRDLTLILDKDCHFSTLQEVLMQANIPHLQEVIALDLYAENANQNALSVRLKIQSNTALTDHELQEVVQQALGVLETRLEAKLK</sequence>
<dbReference type="SUPFAM" id="SSF55681">
    <property type="entry name" value="Class II aaRS and biotin synthetases"/>
    <property type="match status" value="1"/>
</dbReference>
<feature type="binding site" evidence="15">
    <location>
        <position position="437"/>
    </location>
    <ligand>
        <name>Mg(2+)</name>
        <dbReference type="ChEBI" id="CHEBI:18420"/>
        <note>shared with alpha subunit</note>
    </ligand>
</feature>
<dbReference type="Gene3D" id="3.30.70.380">
    <property type="entry name" value="Ferrodoxin-fold anticodon-binding domain"/>
    <property type="match status" value="1"/>
</dbReference>
<feature type="domain" description="TRNA-binding" evidence="17">
    <location>
        <begin position="40"/>
        <end position="155"/>
    </location>
</feature>
<dbReference type="SMART" id="SM00896">
    <property type="entry name" value="FDX-ACB"/>
    <property type="match status" value="1"/>
</dbReference>
<accession>A0ABM7S906</accession>
<feature type="binding site" evidence="15">
    <location>
        <position position="436"/>
    </location>
    <ligand>
        <name>Mg(2+)</name>
        <dbReference type="ChEBI" id="CHEBI:18420"/>
        <note>shared with alpha subunit</note>
    </ligand>
</feature>
<dbReference type="Pfam" id="PF17759">
    <property type="entry name" value="tRNA_synthFbeta"/>
    <property type="match status" value="1"/>
</dbReference>
<organism evidence="20 21">
    <name type="scientific">Helicobacter gastrocanis</name>
    <dbReference type="NCBI Taxonomy" id="2849641"/>
    <lineage>
        <taxon>Bacteria</taxon>
        <taxon>Pseudomonadati</taxon>
        <taxon>Campylobacterota</taxon>
        <taxon>Epsilonproteobacteria</taxon>
        <taxon>Campylobacterales</taxon>
        <taxon>Helicobacteraceae</taxon>
        <taxon>Helicobacter</taxon>
    </lineage>
</organism>
<dbReference type="InterPro" id="IPR041616">
    <property type="entry name" value="PheRS_beta_core"/>
</dbReference>
<dbReference type="PROSITE" id="PS51447">
    <property type="entry name" value="FDX_ACB"/>
    <property type="match status" value="1"/>
</dbReference>
<dbReference type="Proteomes" id="UP000826775">
    <property type="component" value="Chromosome"/>
</dbReference>
<evidence type="ECO:0000259" key="18">
    <source>
        <dbReference type="PROSITE" id="PS51447"/>
    </source>
</evidence>
<dbReference type="CDD" id="cd02796">
    <property type="entry name" value="tRNA_bind_bactPheRS"/>
    <property type="match status" value="1"/>
</dbReference>
<comment type="cofactor">
    <cofactor evidence="15">
        <name>Mg(2+)</name>
        <dbReference type="ChEBI" id="CHEBI:18420"/>
    </cofactor>
    <text evidence="15">Binds 2 magnesium ions per tetramer.</text>
</comment>
<proteinExistence type="inferred from homology"/>
<dbReference type="PROSITE" id="PS51483">
    <property type="entry name" value="B5"/>
    <property type="match status" value="1"/>
</dbReference>
<keyword evidence="7 15" id="KW-0479">Metal-binding</keyword>
<comment type="similarity">
    <text evidence="2 15">Belongs to the phenylalanyl-tRNA synthetase beta subunit family. Type 1 subfamily.</text>
</comment>
<dbReference type="Pfam" id="PF01588">
    <property type="entry name" value="tRNA_bind"/>
    <property type="match status" value="1"/>
</dbReference>
<evidence type="ECO:0000256" key="4">
    <source>
        <dbReference type="ARBA" id="ARBA00022490"/>
    </source>
</evidence>